<name>A0A5Q0CDQ6_9HYPH</name>
<dbReference type="Pfam" id="PF21394">
    <property type="entry name" value="Beta-ketacyl_N"/>
    <property type="match status" value="1"/>
</dbReference>
<dbReference type="Gene3D" id="3.40.50.1820">
    <property type="entry name" value="alpha/beta hydrolase"/>
    <property type="match status" value="1"/>
</dbReference>
<dbReference type="PROSITE" id="PS52019">
    <property type="entry name" value="PKS_MFAS_DH"/>
    <property type="match status" value="1"/>
</dbReference>
<dbReference type="InterPro" id="IPR050091">
    <property type="entry name" value="PKS_NRPS_Biosynth_Enz"/>
</dbReference>
<dbReference type="Gene3D" id="3.10.129.110">
    <property type="entry name" value="Polyketide synthase dehydratase"/>
    <property type="match status" value="1"/>
</dbReference>
<evidence type="ECO:0000256" key="5">
    <source>
        <dbReference type="ARBA" id="ARBA00022679"/>
    </source>
</evidence>
<evidence type="ECO:0000256" key="12">
    <source>
        <dbReference type="ARBA" id="ARBA00051971"/>
    </source>
</evidence>
<comment type="catalytic activity">
    <reaction evidence="12">
        <text>19-(4-hydroxyphenyl)nonadecanoyl-[(phenol)carboxyphthiodiolenone synthase] + 2 (S)-methylmalonyl-CoA + 3 malonyl-CoA + 5 NADPH + 10 H(+) = C37-(phenol)carboxyphthiodiolenone-[(phenol)carboxyphthiodiolenone synthase] + 5 CO2 + 5 NADP(+) + 5 CoA + 2 H2O</text>
        <dbReference type="Rhea" id="RHEA:57760"/>
        <dbReference type="Rhea" id="RHEA-COMP:14273"/>
        <dbReference type="Rhea" id="RHEA-COMP:14990"/>
        <dbReference type="ChEBI" id="CHEBI:15377"/>
        <dbReference type="ChEBI" id="CHEBI:15378"/>
        <dbReference type="ChEBI" id="CHEBI:16526"/>
        <dbReference type="ChEBI" id="CHEBI:57287"/>
        <dbReference type="ChEBI" id="CHEBI:57327"/>
        <dbReference type="ChEBI" id="CHEBI:57384"/>
        <dbReference type="ChEBI" id="CHEBI:57783"/>
        <dbReference type="ChEBI" id="CHEBI:58349"/>
        <dbReference type="ChEBI" id="CHEBI:133301"/>
        <dbReference type="ChEBI" id="CHEBI:142260"/>
        <dbReference type="EC" id="2.3.1.292"/>
    </reaction>
</comment>
<dbReference type="SMART" id="SM00822">
    <property type="entry name" value="PKS_KR"/>
    <property type="match status" value="1"/>
</dbReference>
<dbReference type="GO" id="GO:0031177">
    <property type="term" value="F:phosphopantetheine binding"/>
    <property type="evidence" value="ECO:0007669"/>
    <property type="project" value="InterPro"/>
</dbReference>
<dbReference type="Pfam" id="PF00550">
    <property type="entry name" value="PP-binding"/>
    <property type="match status" value="1"/>
</dbReference>
<comment type="catalytic activity">
    <reaction evidence="14">
        <text>icosanoyl-[(phenol)carboxyphthiodiolenone synthase] + 2 (S)-methylmalonyl-CoA + 3 malonyl-CoA + 5 NADPH + 10 H(+) = C32-carboxyphthiodiolenone-[(phenol)carboxyphthiodiolenone synthase] + 5 CO2 + 5 NADP(+) + 5 CoA + 2 H2O</text>
        <dbReference type="Rhea" id="RHEA:57748"/>
        <dbReference type="Rhea" id="RHEA-COMP:14985"/>
        <dbReference type="Rhea" id="RHEA-COMP:14986"/>
        <dbReference type="ChEBI" id="CHEBI:15377"/>
        <dbReference type="ChEBI" id="CHEBI:15378"/>
        <dbReference type="ChEBI" id="CHEBI:16526"/>
        <dbReference type="ChEBI" id="CHEBI:57287"/>
        <dbReference type="ChEBI" id="CHEBI:57327"/>
        <dbReference type="ChEBI" id="CHEBI:57384"/>
        <dbReference type="ChEBI" id="CHEBI:57783"/>
        <dbReference type="ChEBI" id="CHEBI:58349"/>
        <dbReference type="ChEBI" id="CHEBI:87848"/>
        <dbReference type="ChEBI" id="CHEBI:142236"/>
        <dbReference type="EC" id="2.3.1.292"/>
    </reaction>
</comment>
<evidence type="ECO:0000256" key="7">
    <source>
        <dbReference type="ARBA" id="ARBA00022857"/>
    </source>
</evidence>
<comment type="cofactor">
    <cofactor evidence="2">
        <name>pantetheine 4'-phosphate</name>
        <dbReference type="ChEBI" id="CHEBI:47942"/>
    </cofactor>
</comment>
<feature type="domain" description="Carrier" evidence="23">
    <location>
        <begin position="1782"/>
        <end position="1857"/>
    </location>
</feature>
<proteinExistence type="predicted"/>
<feature type="active site" description="Proton acceptor; for dehydratase activity" evidence="21">
    <location>
        <position position="1427"/>
    </location>
</feature>
<evidence type="ECO:0000256" key="18">
    <source>
        <dbReference type="ARBA" id="ARBA00075053"/>
    </source>
</evidence>
<comment type="catalytic activity">
    <reaction evidence="13">
        <text>docosanoyl-[(phenol)carboxyphthiodiolenone synthase] + 2 (S)-methylmalonyl-CoA + 3 malonyl-CoA + 5 NADPH + 10 H(+) = C34-carboxyphthiodiolenone-[(phenol)carboxyphthiodiolenone synthase] + 5 CO2 + 5 NADP(+) + 5 CoA + 2 H2O</text>
        <dbReference type="Rhea" id="RHEA:57752"/>
        <dbReference type="Rhea" id="RHEA-COMP:14987"/>
        <dbReference type="Rhea" id="RHEA-COMP:14988"/>
        <dbReference type="ChEBI" id="CHEBI:15377"/>
        <dbReference type="ChEBI" id="CHEBI:15378"/>
        <dbReference type="ChEBI" id="CHEBI:16526"/>
        <dbReference type="ChEBI" id="CHEBI:57287"/>
        <dbReference type="ChEBI" id="CHEBI:57327"/>
        <dbReference type="ChEBI" id="CHEBI:57384"/>
        <dbReference type="ChEBI" id="CHEBI:57783"/>
        <dbReference type="ChEBI" id="CHEBI:58349"/>
        <dbReference type="ChEBI" id="CHEBI:142237"/>
        <dbReference type="ChEBI" id="CHEBI:142238"/>
        <dbReference type="EC" id="2.3.1.292"/>
    </reaction>
</comment>
<dbReference type="InterPro" id="IPR036291">
    <property type="entry name" value="NAD(P)-bd_dom_sf"/>
</dbReference>
<dbReference type="InterPro" id="IPR057326">
    <property type="entry name" value="KR_dom"/>
</dbReference>
<dbReference type="Pfam" id="PF00109">
    <property type="entry name" value="ketoacyl-synt"/>
    <property type="match status" value="1"/>
</dbReference>
<dbReference type="InterPro" id="IPR029058">
    <property type="entry name" value="AB_hydrolase_fold"/>
</dbReference>
<keyword evidence="5" id="KW-0808">Transferase</keyword>
<dbReference type="GO" id="GO:0004315">
    <property type="term" value="F:3-oxoacyl-[acyl-carrier-protein] synthase activity"/>
    <property type="evidence" value="ECO:0007669"/>
    <property type="project" value="InterPro"/>
</dbReference>
<dbReference type="Pfam" id="PF14765">
    <property type="entry name" value="PS-DH"/>
    <property type="match status" value="1"/>
</dbReference>
<evidence type="ECO:0000256" key="8">
    <source>
        <dbReference type="ARBA" id="ARBA00023002"/>
    </source>
</evidence>
<accession>A0A5Q0CDQ6</accession>
<dbReference type="EC" id="2.3.1.292" evidence="16"/>
<comment type="function">
    <text evidence="15">Part of the PpsABCDE complex involved in the biosynthesis of the lipid core common to phthiocerols and phenolphthiocerols by successive additions of malonyl-CoA or methylmalonyl-CoA extender units. PpsA can accept as substrate the activated forms of either icosanoyl (C20), docosanoyl (C22) or lignoceroyl (C24) groups from FadD26, or a (4-hydroxyphenyl)-C17 or (4-hydroxyphenyl)-C19 fatty acyl from FadD29. PpsA initiates the biosynthesis and extends its substrate using a malonyl-CoA extender unit. The PpsB and PpsC proteins add the second and third malonyl-CoA extender units. PpsD adds an (R)-methylmalonyl unit and PpsE adds a second (R)-methylmalonyl unit. The incorporation of the methylmalonyl units results in formation of two branched methyl groups in the elongated product.</text>
</comment>
<dbReference type="SUPFAM" id="SSF51735">
    <property type="entry name" value="NAD(P)-binding Rossmann-fold domains"/>
    <property type="match status" value="2"/>
</dbReference>
<dbReference type="InterPro" id="IPR049552">
    <property type="entry name" value="PKS_DH_N"/>
</dbReference>
<reference evidence="26 27" key="1">
    <citation type="submission" date="2019-08" db="EMBL/GenBank/DDBJ databases">
        <title>Prosopis cineraria nodule microbiome.</title>
        <authorList>
            <person name="Ali R."/>
            <person name="Chaluvadi S.R."/>
            <person name="Wang X."/>
        </authorList>
    </citation>
    <scope>NUCLEOTIDE SEQUENCE [LARGE SCALE GENOMIC DNA]</scope>
    <source>
        <strain evidence="26 27">BG7</strain>
        <plasmid evidence="26 27">unnamed</plasmid>
    </source>
</reference>
<keyword evidence="9" id="KW-0443">Lipid metabolism</keyword>
<keyword evidence="27" id="KW-1185">Reference proteome</keyword>
<evidence type="ECO:0000256" key="10">
    <source>
        <dbReference type="ARBA" id="ARBA00023268"/>
    </source>
</evidence>
<feature type="compositionally biased region" description="Basic residues" evidence="22">
    <location>
        <begin position="2161"/>
        <end position="2172"/>
    </location>
</feature>
<keyword evidence="8" id="KW-0560">Oxidoreductase</keyword>
<dbReference type="GO" id="GO:0006633">
    <property type="term" value="P:fatty acid biosynthetic process"/>
    <property type="evidence" value="ECO:0007669"/>
    <property type="project" value="InterPro"/>
</dbReference>
<evidence type="ECO:0000256" key="6">
    <source>
        <dbReference type="ARBA" id="ARBA00022832"/>
    </source>
</evidence>
<keyword evidence="4" id="KW-0597">Phosphoprotein</keyword>
<evidence type="ECO:0000256" key="16">
    <source>
        <dbReference type="ARBA" id="ARBA00066974"/>
    </source>
</evidence>
<dbReference type="InterPro" id="IPR016035">
    <property type="entry name" value="Acyl_Trfase/lysoPLipase"/>
</dbReference>
<dbReference type="InterPro" id="IPR001227">
    <property type="entry name" value="Ac_transferase_dom_sf"/>
</dbReference>
<keyword evidence="6" id="KW-0276">Fatty acid metabolism</keyword>
<evidence type="ECO:0000256" key="15">
    <source>
        <dbReference type="ARBA" id="ARBA00058455"/>
    </source>
</evidence>
<dbReference type="SUPFAM" id="SSF47336">
    <property type="entry name" value="ACP-like"/>
    <property type="match status" value="1"/>
</dbReference>
<dbReference type="SMART" id="SM00826">
    <property type="entry name" value="PKS_DH"/>
    <property type="match status" value="1"/>
</dbReference>
<evidence type="ECO:0000259" key="23">
    <source>
        <dbReference type="PROSITE" id="PS50075"/>
    </source>
</evidence>
<sequence>MLDKFGDVGSNDIAIVGMALRVPGARNINDFWSNLRQGVESIRDVSAEELAQAGEKPDRIHSKNYVRRTADLPDMEMFDAEFFGLSPKEAAVMDPQHRHFLECAWEALEDAGINPDKSEGPVGVFAGCGMGSYFYFNVCSNRQLVDQVGMFLLRHTGNDKDFLATRTSFSLNLHGPSVNIQTACSTSLVAIHYACQSLLNGECDAALAGGVTIEFPHRRGYLYQQGEILSPDGHCRPFDHRAAGTVFGSGAGVVALRRATDAIRDNDVIHAIIKATAVNNDGASKASYLAPSVTGQAEAIIEAQGLAGISADSVQYVECHGTGTPLGDPIEIKALTEAFRQSSARTGFCHIGSVKSNIGHLDTAAGVVGLIKAALALKHGEIPPTVGFERQNEALELDKTPFVVADRLVDWPEQETPRRAAINSLGVGGTNAHAILQEAPRRLGGTDKQAAAAQPLLLLLSSRQKKGLGAAAEKLATAISQDPTLSLADVGHTLLTARKHFEHRLILSVSGREDAIAALSNIEGGRAFIHSPVGTSPQATFLFSGGGVQHPGMAADLYRGDAHFRASVDEGLSYLPKAAADDIRSVWFATAEDHGTASKLFLRPSLQLPAILIVEVAMARLWMRRGVRPAAMIGHSMGENAAACIAGVFSFSDAVKLVRLRGELFDSVEPGGMLSVSLDAVRLRSMLPADLDVASINAPELCVVSGRNEGLDAFQKTLSAQGIDCKRVPIDIAAHSRMLDAILPRFRAFLQSIKLRPAGIPIVSNRTGDWLSEMEATDPEYWVSHLRSTVLFAEGISLLAADRGRVYVDLGPGRTLSSLIKQQGTIEPNRVVNSLPHVDDRWDDRMHVTAAFGRAWATGLPVDLEQLWEGTSPKRVTLPTYAFQHQRYFVERNESRLGPVTEDNVPARIPDIADWGYKPAWKKSLANYIAGSESRARTWLVFLDDTGLGHTLSAKLRSIGHRVVTVSLGDAFLRRSADEYVLCPELGKSGYLAMLRGLAADGAAPTDVLHMWLVTKDETFRPGSNFFHRNQECGFYSLLYLAQSLGELDDASRPNVIVLTDGMQRVAGEPVPYPEKSTVLGPALVLPKEMAGTSVKAIDLPRVSTQKTSATFDWRLRNKAALTPNNGLIDLLWEDLLAEPANEIVAYRNGTRWSRVYSKLPLTDAAAGEAMLRRGGVYMLTGGLGELALEMARGLALSWSAKLVLVGRTRLPARAEWDTYARLHPHDPVRRAISAIRNLENLGAEVLYLSADVSNPNAMRDVVAQATLKFGALNGVFHTAGLVDDDLMQMKTQERIDTVLAPKTLGTAVLNEVLADVPLDFFVMFSSTSTDTAPAGQADYVAANAYLNAVAEGAASRKDRKTIALHWGVWSDIGLAARALDVAQQDAIAPVAGPAFGPIFERWVEDGAGAPWLEATFGDNHWMFDEHRLVSGLPVLPGTGFIEMMLQVVREYEFAPNATFEDIQFIRPLTIPAGTRRVVRARLETTAGGHRILVTSAPADLASPIFELHAEGQLVPAGDKDDQVLDIDAIRSRCGEARVSLDGQSLRAAQEDHIRFGKRWGVLKSVASGHDEALAELELTSEGRSDVASGFMAHPALLDIATGFAIELAQSYGSKAVLWAPLEYGLLDVYAPLPEKVVSWVRLADSSDFGDAYAAFDITIVDPDGRVLIDIERFLMKRLADDLSFDGAEVGHPEPSAAAATRPAETMSPARARFAAQVRNGISKSEGFDLLMRAMGSAEAQPIVTSMDLEALRKFATERTADTETQTAEAFDRPNLDTDFVEPRNAVEATIAGFWQELLGVAKVGIHDNFFDLGGHSLIAVRLFRMIKKRYDVDFPISVLFEAPTIAKCAVLIPDTSDESQATSETETADAQPKFSHLVMMHGAQKQARPLFICAGMFGNILNLRHLALILGQDRPVYGLQARGLYGGQEPHETFEEMARDYIAEIRIIQPEGPYLLAGYSGGGLTAYEIARQLRNEGQQVDSLMMIDTPLPTQPGISFQDRLTMKMQDLRRHKASYFMRWVRNHVEHGRQKRRDREVVNEQASTDQLNSDRIGLAFRRALPGYQLHYYDGDVSLFRPKPMAYYRLKGGRILLENRNIILPDNGWTPYLPNLKIIEVPGDHDNMVLQPNATVLAEWMRRLLAERDGQSTEAVTKPEERAKVRSRRRRVTVPA</sequence>
<dbReference type="SMART" id="SM00827">
    <property type="entry name" value="PKS_AT"/>
    <property type="match status" value="1"/>
</dbReference>
<dbReference type="InterPro" id="IPR020802">
    <property type="entry name" value="TesA-like"/>
</dbReference>
<evidence type="ECO:0000256" key="19">
    <source>
        <dbReference type="ARBA" id="ARBA00078169"/>
    </source>
</evidence>
<feature type="region of interest" description="Disordered" evidence="22">
    <location>
        <begin position="2147"/>
        <end position="2172"/>
    </location>
</feature>
<dbReference type="InterPro" id="IPR020806">
    <property type="entry name" value="PKS_PP-bd"/>
</dbReference>
<dbReference type="Gene3D" id="1.10.1200.10">
    <property type="entry name" value="ACP-like"/>
    <property type="match status" value="1"/>
</dbReference>
<keyword evidence="10" id="KW-0511">Multifunctional enzyme</keyword>
<feature type="active site" description="Proton donor; for dehydratase activity" evidence="21">
    <location>
        <position position="1599"/>
    </location>
</feature>
<organism evidence="26 27">
    <name type="scientific">Rhizobium grahamii</name>
    <dbReference type="NCBI Taxonomy" id="1120045"/>
    <lineage>
        <taxon>Bacteria</taxon>
        <taxon>Pseudomonadati</taxon>
        <taxon>Pseudomonadota</taxon>
        <taxon>Alphaproteobacteria</taxon>
        <taxon>Hyphomicrobiales</taxon>
        <taxon>Rhizobiaceae</taxon>
        <taxon>Rhizobium/Agrobacterium group</taxon>
        <taxon>Rhizobium</taxon>
    </lineage>
</organism>
<dbReference type="InterPro" id="IPR014043">
    <property type="entry name" value="Acyl_transferase_dom"/>
</dbReference>
<comment type="catalytic activity">
    <reaction evidence="11">
        <text>17-(4-hydroxyphenyl)heptadecanoyl-[(phenol)carboxyphthiodiolenone synthase] + 2 (S)-methylmalonyl-CoA + 3 malonyl-CoA + 5 NADPH + 10 H(+) = C35-(phenol)carboxyphthiodiolenone-[(phenol)carboxyphthiodiolenone synthase] + 5 CO2 + 5 NADP(+) + 5 CoA + 2 H2O</text>
        <dbReference type="Rhea" id="RHEA:57756"/>
        <dbReference type="Rhea" id="RHEA-COMP:14272"/>
        <dbReference type="Rhea" id="RHEA-COMP:14989"/>
        <dbReference type="ChEBI" id="CHEBI:15377"/>
        <dbReference type="ChEBI" id="CHEBI:15378"/>
        <dbReference type="ChEBI" id="CHEBI:16526"/>
        <dbReference type="ChEBI" id="CHEBI:57287"/>
        <dbReference type="ChEBI" id="CHEBI:57327"/>
        <dbReference type="ChEBI" id="CHEBI:57384"/>
        <dbReference type="ChEBI" id="CHEBI:57783"/>
        <dbReference type="ChEBI" id="CHEBI:58349"/>
        <dbReference type="ChEBI" id="CHEBI:133300"/>
        <dbReference type="ChEBI" id="CHEBI:142259"/>
        <dbReference type="EC" id="2.3.1.292"/>
    </reaction>
</comment>
<evidence type="ECO:0000313" key="27">
    <source>
        <dbReference type="Proteomes" id="UP000326881"/>
    </source>
</evidence>
<evidence type="ECO:0000256" key="2">
    <source>
        <dbReference type="ARBA" id="ARBA00001957"/>
    </source>
</evidence>
<dbReference type="Pfam" id="PF02801">
    <property type="entry name" value="Ketoacyl-synt_C"/>
    <property type="match status" value="1"/>
</dbReference>
<dbReference type="InterPro" id="IPR020841">
    <property type="entry name" value="PKS_Beta-ketoAc_synthase_dom"/>
</dbReference>
<evidence type="ECO:0000256" key="21">
    <source>
        <dbReference type="PROSITE-ProRule" id="PRU01363"/>
    </source>
</evidence>
<dbReference type="Pfam" id="PF00975">
    <property type="entry name" value="Thioesterase"/>
    <property type="match status" value="1"/>
</dbReference>
<dbReference type="Gene3D" id="3.40.366.10">
    <property type="entry name" value="Malonyl-Coenzyme A Acyl Carrier Protein, domain 2"/>
    <property type="match status" value="1"/>
</dbReference>
<dbReference type="Pfam" id="PF21089">
    <property type="entry name" value="PKS_DH_N"/>
    <property type="match status" value="1"/>
</dbReference>
<dbReference type="SMART" id="SM00823">
    <property type="entry name" value="PKS_PP"/>
    <property type="match status" value="1"/>
</dbReference>
<dbReference type="Gene3D" id="3.40.50.720">
    <property type="entry name" value="NAD(P)-binding Rossmann-like Domain"/>
    <property type="match status" value="1"/>
</dbReference>
<feature type="region of interest" description="N-terminal hotdog fold" evidence="21">
    <location>
        <begin position="1397"/>
        <end position="1521"/>
    </location>
</feature>
<geneLocation type="plasmid" evidence="26 27">
    <name>unnamed</name>
</geneLocation>
<feature type="domain" description="PKS/mFAS DH" evidence="25">
    <location>
        <begin position="1397"/>
        <end position="1685"/>
    </location>
</feature>
<dbReference type="InterPro" id="IPR009081">
    <property type="entry name" value="PP-bd_ACP"/>
</dbReference>
<dbReference type="PANTHER" id="PTHR43775">
    <property type="entry name" value="FATTY ACID SYNTHASE"/>
    <property type="match status" value="1"/>
</dbReference>
<dbReference type="InterPro" id="IPR016036">
    <property type="entry name" value="Malonyl_transacylase_ACP-bd"/>
</dbReference>
<dbReference type="InterPro" id="IPR014031">
    <property type="entry name" value="Ketoacyl_synth_C"/>
</dbReference>
<feature type="domain" description="Ketosynthase family 3 (KS3)" evidence="24">
    <location>
        <begin position="10"/>
        <end position="438"/>
    </location>
</feature>
<keyword evidence="26" id="KW-0614">Plasmid</keyword>
<keyword evidence="7" id="KW-0521">NADP</keyword>
<dbReference type="CDD" id="cd00833">
    <property type="entry name" value="PKS"/>
    <property type="match status" value="1"/>
</dbReference>
<dbReference type="SUPFAM" id="SSF52151">
    <property type="entry name" value="FabD/lysophospholipase-like"/>
    <property type="match status" value="1"/>
</dbReference>
<keyword evidence="3" id="KW-0596">Phosphopantetheine</keyword>
<dbReference type="Gene3D" id="3.30.70.250">
    <property type="entry name" value="Malonyl-CoA ACP transacylase, ACP-binding"/>
    <property type="match status" value="1"/>
</dbReference>
<dbReference type="InterPro" id="IPR049551">
    <property type="entry name" value="PKS_DH_C"/>
</dbReference>
<dbReference type="GO" id="GO:0005886">
    <property type="term" value="C:plasma membrane"/>
    <property type="evidence" value="ECO:0007669"/>
    <property type="project" value="TreeGrafter"/>
</dbReference>
<dbReference type="SUPFAM" id="SSF53901">
    <property type="entry name" value="Thiolase-like"/>
    <property type="match status" value="1"/>
</dbReference>
<dbReference type="SMART" id="SM00825">
    <property type="entry name" value="PKS_KS"/>
    <property type="match status" value="1"/>
</dbReference>
<dbReference type="InterPro" id="IPR018201">
    <property type="entry name" value="Ketoacyl_synth_AS"/>
</dbReference>
<dbReference type="InterPro" id="IPR049490">
    <property type="entry name" value="C883_1060-like_KR_N"/>
</dbReference>
<dbReference type="FunFam" id="3.40.47.10:FF:000042">
    <property type="entry name" value="Polyketide synthase Pks13"/>
    <property type="match status" value="1"/>
</dbReference>
<dbReference type="PROSITE" id="PS52004">
    <property type="entry name" value="KS3_2"/>
    <property type="match status" value="1"/>
</dbReference>
<dbReference type="InterPro" id="IPR042104">
    <property type="entry name" value="PKS_dehydratase_sf"/>
</dbReference>
<evidence type="ECO:0000256" key="17">
    <source>
        <dbReference type="ARBA" id="ARBA00073623"/>
    </source>
</evidence>
<dbReference type="InterPro" id="IPR001031">
    <property type="entry name" value="Thioesterase"/>
</dbReference>
<dbReference type="GO" id="GO:0004312">
    <property type="term" value="F:fatty acid synthase activity"/>
    <property type="evidence" value="ECO:0007669"/>
    <property type="project" value="TreeGrafter"/>
</dbReference>
<dbReference type="SUPFAM" id="SSF55048">
    <property type="entry name" value="Probable ACP-binding domain of malonyl-CoA ACP transacylase"/>
    <property type="match status" value="1"/>
</dbReference>
<dbReference type="GO" id="GO:0016491">
    <property type="term" value="F:oxidoreductase activity"/>
    <property type="evidence" value="ECO:0007669"/>
    <property type="project" value="UniProtKB-KW"/>
</dbReference>
<dbReference type="SMART" id="SM00824">
    <property type="entry name" value="PKS_TE"/>
    <property type="match status" value="1"/>
</dbReference>
<protein>
    <recommendedName>
        <fullName evidence="17">Phenolphthiocerol/phthiocerol polyketide synthase subunit E</fullName>
        <ecNumber evidence="16">2.3.1.292</ecNumber>
    </recommendedName>
    <alternativeName>
        <fullName evidence="19">(Phenol)carboxyphthiodiolenone synthase subunit E</fullName>
    </alternativeName>
    <alternativeName>
        <fullName evidence="20">Beta-ketoacyl-acyl-carrier-protein synthase I</fullName>
    </alternativeName>
    <alternativeName>
        <fullName evidence="18">Phthiocerol synthesis polyketide synthase type I PpsE</fullName>
    </alternativeName>
</protein>
<dbReference type="FunFam" id="1.10.1200.10:FF:000005">
    <property type="entry name" value="Nonribosomal peptide synthetase 1"/>
    <property type="match status" value="1"/>
</dbReference>
<dbReference type="InterPro" id="IPR032821">
    <property type="entry name" value="PKS_assoc"/>
</dbReference>
<dbReference type="Pfam" id="PF08659">
    <property type="entry name" value="KR"/>
    <property type="match status" value="1"/>
</dbReference>
<dbReference type="Gene3D" id="3.40.47.10">
    <property type="match status" value="1"/>
</dbReference>
<dbReference type="SUPFAM" id="SSF53474">
    <property type="entry name" value="alpha/beta-Hydrolases"/>
    <property type="match status" value="1"/>
</dbReference>
<feature type="region of interest" description="C-terminal hotdog fold" evidence="21">
    <location>
        <begin position="1535"/>
        <end position="1685"/>
    </location>
</feature>
<dbReference type="InterPro" id="IPR049900">
    <property type="entry name" value="PKS_mFAS_DH"/>
</dbReference>
<evidence type="ECO:0000256" key="3">
    <source>
        <dbReference type="ARBA" id="ARBA00022450"/>
    </source>
</evidence>
<feature type="compositionally biased region" description="Basic and acidic residues" evidence="22">
    <location>
        <begin position="2147"/>
        <end position="2160"/>
    </location>
</feature>
<dbReference type="KEGG" id="rgr:FZ934_19705"/>
<dbReference type="InterPro" id="IPR016039">
    <property type="entry name" value="Thiolase-like"/>
</dbReference>
<dbReference type="RefSeq" id="WP_153272606.1">
    <property type="nucleotide sequence ID" value="NZ_CP043499.1"/>
</dbReference>
<evidence type="ECO:0000256" key="14">
    <source>
        <dbReference type="ARBA" id="ARBA00052745"/>
    </source>
</evidence>
<evidence type="ECO:0000313" key="26">
    <source>
        <dbReference type="EMBL" id="QFY62614.1"/>
    </source>
</evidence>
<dbReference type="InterPro" id="IPR013968">
    <property type="entry name" value="PKS_KR"/>
</dbReference>
<evidence type="ECO:0000256" key="22">
    <source>
        <dbReference type="SAM" id="MobiDB-lite"/>
    </source>
</evidence>
<dbReference type="InterPro" id="IPR014030">
    <property type="entry name" value="Ketoacyl_synth_N"/>
</dbReference>
<dbReference type="Pfam" id="PF00698">
    <property type="entry name" value="Acyl_transf_1"/>
    <property type="match status" value="1"/>
</dbReference>
<dbReference type="EMBL" id="CP043499">
    <property type="protein sequence ID" value="QFY62614.1"/>
    <property type="molecule type" value="Genomic_DNA"/>
</dbReference>
<dbReference type="PANTHER" id="PTHR43775:SF37">
    <property type="entry name" value="SI:DKEY-61P9.11"/>
    <property type="match status" value="1"/>
</dbReference>
<evidence type="ECO:0000256" key="13">
    <source>
        <dbReference type="ARBA" id="ARBA00052119"/>
    </source>
</evidence>
<evidence type="ECO:0000256" key="9">
    <source>
        <dbReference type="ARBA" id="ARBA00023098"/>
    </source>
</evidence>
<evidence type="ECO:0000256" key="4">
    <source>
        <dbReference type="ARBA" id="ARBA00022553"/>
    </source>
</evidence>
<dbReference type="Pfam" id="PF16197">
    <property type="entry name" value="KAsynt_C_assoc"/>
    <property type="match status" value="1"/>
</dbReference>
<comment type="cofactor">
    <cofactor evidence="1">
        <name>NADP(+)</name>
        <dbReference type="ChEBI" id="CHEBI:58349"/>
    </cofactor>
</comment>
<evidence type="ECO:0000259" key="24">
    <source>
        <dbReference type="PROSITE" id="PS52004"/>
    </source>
</evidence>
<dbReference type="InterPro" id="IPR036736">
    <property type="entry name" value="ACP-like_sf"/>
</dbReference>
<evidence type="ECO:0000256" key="1">
    <source>
        <dbReference type="ARBA" id="ARBA00001937"/>
    </source>
</evidence>
<dbReference type="GO" id="GO:0071770">
    <property type="term" value="P:DIM/DIP cell wall layer assembly"/>
    <property type="evidence" value="ECO:0007669"/>
    <property type="project" value="TreeGrafter"/>
</dbReference>
<dbReference type="OrthoDB" id="9778690at2"/>
<dbReference type="Proteomes" id="UP000326881">
    <property type="component" value="Plasmid unnamed"/>
</dbReference>
<evidence type="ECO:0000256" key="20">
    <source>
        <dbReference type="ARBA" id="ARBA00084020"/>
    </source>
</evidence>
<dbReference type="Gene3D" id="3.30.70.3290">
    <property type="match status" value="1"/>
</dbReference>
<dbReference type="InterPro" id="IPR020807">
    <property type="entry name" value="PKS_DH"/>
</dbReference>
<evidence type="ECO:0000259" key="25">
    <source>
        <dbReference type="PROSITE" id="PS52019"/>
    </source>
</evidence>
<dbReference type="CDD" id="cd08953">
    <property type="entry name" value="KR_2_SDR_x"/>
    <property type="match status" value="1"/>
</dbReference>
<gene>
    <name evidence="26" type="ORF">FZ934_19705</name>
</gene>
<dbReference type="PROSITE" id="PS50075">
    <property type="entry name" value="CARRIER"/>
    <property type="match status" value="1"/>
</dbReference>
<dbReference type="GO" id="GO:0034081">
    <property type="term" value="C:polyketide synthase complex"/>
    <property type="evidence" value="ECO:0007669"/>
    <property type="project" value="UniProtKB-ARBA"/>
</dbReference>
<dbReference type="PROSITE" id="PS00606">
    <property type="entry name" value="KS3_1"/>
    <property type="match status" value="1"/>
</dbReference>
<evidence type="ECO:0000256" key="11">
    <source>
        <dbReference type="ARBA" id="ARBA00050973"/>
    </source>
</evidence>